<evidence type="ECO:0000256" key="2">
    <source>
        <dbReference type="ARBA" id="ARBA00008643"/>
    </source>
</evidence>
<evidence type="ECO:0000256" key="4">
    <source>
        <dbReference type="ARBA" id="ARBA00022618"/>
    </source>
</evidence>
<dbReference type="EMBL" id="JAEPRC010001201">
    <property type="protein sequence ID" value="KAG2189767.1"/>
    <property type="molecule type" value="Genomic_DNA"/>
</dbReference>
<evidence type="ECO:0000313" key="11">
    <source>
        <dbReference type="Proteomes" id="UP000650833"/>
    </source>
</evidence>
<dbReference type="Proteomes" id="UP000650833">
    <property type="component" value="Unassembled WGS sequence"/>
</dbReference>
<name>A0A8H7QBV1_9FUNG</name>
<evidence type="ECO:0000256" key="5">
    <source>
        <dbReference type="ARBA" id="ARBA00022776"/>
    </source>
</evidence>
<evidence type="ECO:0000256" key="7">
    <source>
        <dbReference type="ARBA" id="ARBA00023054"/>
    </source>
</evidence>
<gene>
    <name evidence="10" type="ORF">INT46_008528</name>
</gene>
<sequence length="233" mass="27131">MEEPKVTEPRPYIEHELLAEIFQLIPSDVLADMYNLANALFYNVMKGAADKLSTECPEKRREIGTALNTYQIIAETKLDEVFNVFQQYVTQSTWKIPDELDIQFDQHQDVDFNITTQDQQDLDKQLDDLRRKIVAQKQFKAILTDSLTKKRLEVEELDSLSKNLEFLDRIPQEEDVEDVNNTLIFVREQIDKLKVAIINVASEDVSAIPENQRSLYLRSRLNTQLMQLLKHSS</sequence>
<dbReference type="AlphaFoldDB" id="A0A8H7QBV1"/>
<keyword evidence="9" id="KW-0137">Centromere</keyword>
<dbReference type="GO" id="GO:0051382">
    <property type="term" value="P:kinetochore assembly"/>
    <property type="evidence" value="ECO:0007669"/>
    <property type="project" value="TreeGrafter"/>
</dbReference>
<dbReference type="PANTHER" id="PTHR14527:SF2">
    <property type="entry name" value="PROTEIN MIS12 HOMOLOG"/>
    <property type="match status" value="1"/>
</dbReference>
<dbReference type="GO" id="GO:0005634">
    <property type="term" value="C:nucleus"/>
    <property type="evidence" value="ECO:0007669"/>
    <property type="project" value="InterPro"/>
</dbReference>
<evidence type="ECO:0000256" key="6">
    <source>
        <dbReference type="ARBA" id="ARBA00022838"/>
    </source>
</evidence>
<evidence type="ECO:0000256" key="3">
    <source>
        <dbReference type="ARBA" id="ARBA00022454"/>
    </source>
</evidence>
<dbReference type="InterPro" id="IPR008685">
    <property type="entry name" value="Centromere_Mis12"/>
</dbReference>
<proteinExistence type="inferred from homology"/>
<dbReference type="Pfam" id="PF05859">
    <property type="entry name" value="Mis12"/>
    <property type="match status" value="1"/>
</dbReference>
<comment type="caution">
    <text evidence="10">The sequence shown here is derived from an EMBL/GenBank/DDBJ whole genome shotgun (WGS) entry which is preliminary data.</text>
</comment>
<dbReference type="GO" id="GO:0000070">
    <property type="term" value="P:mitotic sister chromatid segregation"/>
    <property type="evidence" value="ECO:0007669"/>
    <property type="project" value="TreeGrafter"/>
</dbReference>
<keyword evidence="8" id="KW-0131">Cell cycle</keyword>
<comment type="subcellular location">
    <subcellularLocation>
        <location evidence="1">Chromosome</location>
        <location evidence="1">Centromere</location>
        <location evidence="1">Kinetochore</location>
    </subcellularLocation>
</comment>
<evidence type="ECO:0000313" key="10">
    <source>
        <dbReference type="EMBL" id="KAG2189767.1"/>
    </source>
</evidence>
<dbReference type="GO" id="GO:0000444">
    <property type="term" value="C:MIS12/MIND type complex"/>
    <property type="evidence" value="ECO:0007669"/>
    <property type="project" value="TreeGrafter"/>
</dbReference>
<protein>
    <recommendedName>
        <fullName evidence="12">Kinetochore protein</fullName>
    </recommendedName>
</protein>
<keyword evidence="6" id="KW-0995">Kinetochore</keyword>
<evidence type="ECO:0000256" key="1">
    <source>
        <dbReference type="ARBA" id="ARBA00004629"/>
    </source>
</evidence>
<dbReference type="GO" id="GO:0051301">
    <property type="term" value="P:cell division"/>
    <property type="evidence" value="ECO:0007669"/>
    <property type="project" value="UniProtKB-KW"/>
</dbReference>
<keyword evidence="3" id="KW-0158">Chromosome</keyword>
<evidence type="ECO:0000256" key="9">
    <source>
        <dbReference type="ARBA" id="ARBA00023328"/>
    </source>
</evidence>
<accession>A0A8H7QBV1</accession>
<keyword evidence="7" id="KW-0175">Coiled coil</keyword>
<dbReference type="OrthoDB" id="1884855at2759"/>
<comment type="similarity">
    <text evidence="2">Belongs to the mis12 family.</text>
</comment>
<dbReference type="PANTHER" id="PTHR14527">
    <property type="entry name" value="PROTEIN MIS12 HOMOLOG"/>
    <property type="match status" value="1"/>
</dbReference>
<keyword evidence="11" id="KW-1185">Reference proteome</keyword>
<evidence type="ECO:0008006" key="12">
    <source>
        <dbReference type="Google" id="ProtNLM"/>
    </source>
</evidence>
<evidence type="ECO:0000256" key="8">
    <source>
        <dbReference type="ARBA" id="ARBA00023306"/>
    </source>
</evidence>
<keyword evidence="4" id="KW-0132">Cell division</keyword>
<organism evidence="10 11">
    <name type="scientific">Mucor plumbeus</name>
    <dbReference type="NCBI Taxonomy" id="97098"/>
    <lineage>
        <taxon>Eukaryota</taxon>
        <taxon>Fungi</taxon>
        <taxon>Fungi incertae sedis</taxon>
        <taxon>Mucoromycota</taxon>
        <taxon>Mucoromycotina</taxon>
        <taxon>Mucoromycetes</taxon>
        <taxon>Mucorales</taxon>
        <taxon>Mucorineae</taxon>
        <taxon>Mucoraceae</taxon>
        <taxon>Mucor</taxon>
    </lineage>
</organism>
<reference evidence="10" key="1">
    <citation type="submission" date="2020-12" db="EMBL/GenBank/DDBJ databases">
        <title>Metabolic potential, ecology and presence of endohyphal bacteria is reflected in genomic diversity of Mucoromycotina.</title>
        <authorList>
            <person name="Muszewska A."/>
            <person name="Okrasinska A."/>
            <person name="Steczkiewicz K."/>
            <person name="Drgas O."/>
            <person name="Orlowska M."/>
            <person name="Perlinska-Lenart U."/>
            <person name="Aleksandrzak-Piekarczyk T."/>
            <person name="Szatraj K."/>
            <person name="Zielenkiewicz U."/>
            <person name="Pilsyk S."/>
            <person name="Malc E."/>
            <person name="Mieczkowski P."/>
            <person name="Kruszewska J.S."/>
            <person name="Biernat P."/>
            <person name="Pawlowska J."/>
        </authorList>
    </citation>
    <scope>NUCLEOTIDE SEQUENCE</scope>
    <source>
        <strain evidence="10">CBS 226.32</strain>
    </source>
</reference>
<keyword evidence="5" id="KW-0498">Mitosis</keyword>